<evidence type="ECO:0000313" key="2">
    <source>
        <dbReference type="EMBL" id="GAA0176901.1"/>
    </source>
</evidence>
<dbReference type="EMBL" id="BAABME010010262">
    <property type="protein sequence ID" value="GAA0176901.1"/>
    <property type="molecule type" value="Genomic_DNA"/>
</dbReference>
<accession>A0AAV3RJS8</accession>
<evidence type="ECO:0000313" key="3">
    <source>
        <dbReference type="Proteomes" id="UP001454036"/>
    </source>
</evidence>
<comment type="caution">
    <text evidence="2">The sequence shown here is derived from an EMBL/GenBank/DDBJ whole genome shotgun (WGS) entry which is preliminary data.</text>
</comment>
<protein>
    <recommendedName>
        <fullName evidence="4">CCHC-type domain-containing protein</fullName>
    </recommendedName>
</protein>
<gene>
    <name evidence="2" type="ORF">LIER_29627</name>
</gene>
<feature type="compositionally biased region" description="Basic and acidic residues" evidence="1">
    <location>
        <begin position="95"/>
        <end position="135"/>
    </location>
</feature>
<evidence type="ECO:0000256" key="1">
    <source>
        <dbReference type="SAM" id="MobiDB-lite"/>
    </source>
</evidence>
<dbReference type="Proteomes" id="UP001454036">
    <property type="component" value="Unassembled WGS sequence"/>
</dbReference>
<feature type="compositionally biased region" description="Basic and acidic residues" evidence="1">
    <location>
        <begin position="63"/>
        <end position="83"/>
    </location>
</feature>
<sequence>MRVNKVQVVYCYEKICDVCLYCGMLGHEHHACDAKFNDDVRKMTRANEYDAWMLVHGEKRSFSRRREYRRETQNSRDDWRGGEWSKNGVSVVPNRRRDDRRKYTLNEGEKMRGTHGNGSREKDDCLSKGEDGYREMRKRGRNSGHFFQPNLTKEVEKEANIATESGGSRDVDD</sequence>
<organism evidence="2 3">
    <name type="scientific">Lithospermum erythrorhizon</name>
    <name type="common">Purple gromwell</name>
    <name type="synonym">Lithospermum officinale var. erythrorhizon</name>
    <dbReference type="NCBI Taxonomy" id="34254"/>
    <lineage>
        <taxon>Eukaryota</taxon>
        <taxon>Viridiplantae</taxon>
        <taxon>Streptophyta</taxon>
        <taxon>Embryophyta</taxon>
        <taxon>Tracheophyta</taxon>
        <taxon>Spermatophyta</taxon>
        <taxon>Magnoliopsida</taxon>
        <taxon>eudicotyledons</taxon>
        <taxon>Gunneridae</taxon>
        <taxon>Pentapetalae</taxon>
        <taxon>asterids</taxon>
        <taxon>lamiids</taxon>
        <taxon>Boraginales</taxon>
        <taxon>Boraginaceae</taxon>
        <taxon>Boraginoideae</taxon>
        <taxon>Lithospermeae</taxon>
        <taxon>Lithospermum</taxon>
    </lineage>
</organism>
<name>A0AAV3RJS8_LITER</name>
<reference evidence="2 3" key="1">
    <citation type="submission" date="2024-01" db="EMBL/GenBank/DDBJ databases">
        <title>The complete chloroplast genome sequence of Lithospermum erythrorhizon: insights into the phylogenetic relationship among Boraginaceae species and the maternal lineages of purple gromwells.</title>
        <authorList>
            <person name="Okada T."/>
            <person name="Watanabe K."/>
        </authorList>
    </citation>
    <scope>NUCLEOTIDE SEQUENCE [LARGE SCALE GENOMIC DNA]</scope>
</reference>
<evidence type="ECO:0008006" key="4">
    <source>
        <dbReference type="Google" id="ProtNLM"/>
    </source>
</evidence>
<dbReference type="AlphaFoldDB" id="A0AAV3RJS8"/>
<keyword evidence="3" id="KW-1185">Reference proteome</keyword>
<feature type="region of interest" description="Disordered" evidence="1">
    <location>
        <begin position="63"/>
        <end position="173"/>
    </location>
</feature>
<proteinExistence type="predicted"/>